<dbReference type="SUPFAM" id="SSF47616">
    <property type="entry name" value="GST C-terminal domain-like"/>
    <property type="match status" value="1"/>
</dbReference>
<evidence type="ECO:0000313" key="4">
    <source>
        <dbReference type="Proteomes" id="UP001212602"/>
    </source>
</evidence>
<keyword evidence="4" id="KW-1185">Reference proteome</keyword>
<evidence type="ECO:0000259" key="1">
    <source>
        <dbReference type="PROSITE" id="PS50404"/>
    </source>
</evidence>
<gene>
    <name evidence="3" type="ORF">PGB34_06865</name>
</gene>
<dbReference type="PANTHER" id="PTHR44051:SF8">
    <property type="entry name" value="GLUTATHIONE S-TRANSFERASE GSTA"/>
    <property type="match status" value="1"/>
</dbReference>
<name>A0AAE3NAE3_9BURK</name>
<dbReference type="Proteomes" id="UP001212602">
    <property type="component" value="Unassembled WGS sequence"/>
</dbReference>
<dbReference type="PROSITE" id="PS50404">
    <property type="entry name" value="GST_NTER"/>
    <property type="match status" value="1"/>
</dbReference>
<evidence type="ECO:0000313" key="3">
    <source>
        <dbReference type="EMBL" id="MDA7416084.1"/>
    </source>
</evidence>
<proteinExistence type="predicted"/>
<dbReference type="Pfam" id="PF13417">
    <property type="entry name" value="GST_N_3"/>
    <property type="match status" value="1"/>
</dbReference>
<feature type="domain" description="GST N-terminal" evidence="1">
    <location>
        <begin position="7"/>
        <end position="88"/>
    </location>
</feature>
<dbReference type="InterPro" id="IPR036282">
    <property type="entry name" value="Glutathione-S-Trfase_C_sf"/>
</dbReference>
<dbReference type="AlphaFoldDB" id="A0AAE3NAE3"/>
<organism evidence="3 4">
    <name type="scientific">Xenophilus arseniciresistens</name>
    <dbReference type="NCBI Taxonomy" id="1283306"/>
    <lineage>
        <taxon>Bacteria</taxon>
        <taxon>Pseudomonadati</taxon>
        <taxon>Pseudomonadota</taxon>
        <taxon>Betaproteobacteria</taxon>
        <taxon>Burkholderiales</taxon>
        <taxon>Comamonadaceae</taxon>
        <taxon>Xenophilus</taxon>
    </lineage>
</organism>
<dbReference type="InterPro" id="IPR036249">
    <property type="entry name" value="Thioredoxin-like_sf"/>
</dbReference>
<accession>A0AAE3NAE3</accession>
<feature type="domain" description="GST C-terminal" evidence="2">
    <location>
        <begin position="94"/>
        <end position="223"/>
    </location>
</feature>
<dbReference type="Gene3D" id="3.40.30.10">
    <property type="entry name" value="Glutaredoxin"/>
    <property type="match status" value="1"/>
</dbReference>
<dbReference type="RefSeq" id="WP_271427317.1">
    <property type="nucleotide sequence ID" value="NZ_JAQIPB010000002.1"/>
</dbReference>
<comment type="caution">
    <text evidence="3">The sequence shown here is derived from an EMBL/GenBank/DDBJ whole genome shotgun (WGS) entry which is preliminary data.</text>
</comment>
<dbReference type="Gene3D" id="1.20.1050.10">
    <property type="match status" value="1"/>
</dbReference>
<dbReference type="InterPro" id="IPR004045">
    <property type="entry name" value="Glutathione_S-Trfase_N"/>
</dbReference>
<dbReference type="CDD" id="cd03057">
    <property type="entry name" value="GST_N_Beta"/>
    <property type="match status" value="1"/>
</dbReference>
<sequence>MTDAAAPHYTLYGAPGSGAVPVHAALTLIGAPVQTVDMAPWESEAERERAAQVNPARQVPALRTPEGELLTESAALLIWLGDRHPQAGLAPAIDHPLRGQYLRWMSYVATQIYALFWVRDEPSRLVPDAAAQPALLELSAQRIAHCWQLMDRQMRDITPTGAPYLLGERIGMLDLYVAVVSRWTPRRARFAKEAPHLMAAVRRVDAEPRLQAFWAERFPFTADDAVAGD</sequence>
<evidence type="ECO:0000259" key="2">
    <source>
        <dbReference type="PROSITE" id="PS50405"/>
    </source>
</evidence>
<dbReference type="PANTHER" id="PTHR44051">
    <property type="entry name" value="GLUTATHIONE S-TRANSFERASE-RELATED"/>
    <property type="match status" value="1"/>
</dbReference>
<dbReference type="PROSITE" id="PS50405">
    <property type="entry name" value="GST_CTER"/>
    <property type="match status" value="1"/>
</dbReference>
<dbReference type="EMBL" id="JAQIPB010000002">
    <property type="protein sequence ID" value="MDA7416084.1"/>
    <property type="molecule type" value="Genomic_DNA"/>
</dbReference>
<dbReference type="InterPro" id="IPR010987">
    <property type="entry name" value="Glutathione-S-Trfase_C-like"/>
</dbReference>
<reference evidence="3" key="1">
    <citation type="submission" date="2023-01" db="EMBL/GenBank/DDBJ databases">
        <title>Xenophilus mangrovi sp. nov., isolated from soil of Mangrove nature reserve.</title>
        <authorList>
            <person name="Xu S."/>
            <person name="Liu Z."/>
            <person name="Xu Y."/>
        </authorList>
    </citation>
    <scope>NUCLEOTIDE SEQUENCE</scope>
    <source>
        <strain evidence="3">YW8</strain>
    </source>
</reference>
<protein>
    <submittedName>
        <fullName evidence="3">Glutathione S-transferase family protein</fullName>
    </submittedName>
</protein>
<dbReference type="SUPFAM" id="SSF52833">
    <property type="entry name" value="Thioredoxin-like"/>
    <property type="match status" value="1"/>
</dbReference>